<evidence type="ECO:0000259" key="10">
    <source>
        <dbReference type="PROSITE" id="PS51192"/>
    </source>
</evidence>
<keyword evidence="4 9" id="KW-0378">Hydrolase</keyword>
<dbReference type="InterPro" id="IPR001650">
    <property type="entry name" value="Helicase_C-like"/>
</dbReference>
<evidence type="ECO:0000256" key="9">
    <source>
        <dbReference type="HAMAP-Rule" id="MF_00969"/>
    </source>
</evidence>
<dbReference type="InterPro" id="IPR011545">
    <property type="entry name" value="DEAD/DEAH_box_helicase_dom"/>
</dbReference>
<dbReference type="InterPro" id="IPR047112">
    <property type="entry name" value="RecG/Mfd"/>
</dbReference>
<comment type="similarity">
    <text evidence="9">In the C-terminal section; belongs to the helicase family. RecG subfamily.</text>
</comment>
<dbReference type="Proteomes" id="UP000277457">
    <property type="component" value="Unassembled WGS sequence"/>
</dbReference>
<sequence length="1072" mass="125267">MIDDTLRGCLERIEKRDLPCWLYGLTKEAKSYLISLLKRRVKGFFLFVSPSYSEANDTYQDLLTFLPREDEVLLLPSQEKDSRGRRLKIFHQLREKSSILLVTPLSSLVQKTPSLTVLAQDVLCIKKGEEINREALLKQLTEKGYKFSPLVEEEGDYSFRGGIIDFYSPLYSHPIRIELFGERVESIREFDPLSQSSIKRRKEVIISSRDELSLIEKGNEKPLPLFEVFSSFIYILDEPMDLQNQMENWKCSDIQMFKKLFKRPHLYLSTLPQRTSWMRPKHTFSFTSSPLPSYQGHLDLVIQDVKKWKEKGYRVVLLVPNWGQGERLRELFEERKLRISLEENFFSHKAFSSPLISLGDLRRGFQFENTREVFIADEDIFQRYRERRKRWVYPAERKKIKRWTELQEDDYVVHLDYGIGRFKGIKTLEVEGRKYDYFQVNYKGSDRLYVPIDQLDRLHKYIGDSDYPPPIYSLEGGRWRWTKRRVRKATQELALSLLKLYSTRKIVPGYAFSPDTEWQLEFEASFPYRETPDQLKAVQEIKKDMETSKPMDRLICGDAGYGKTEVAMRAAFKAVMDNKQVAILVPTTVLAEQHYRTFTERMASYPIYIEMLSRFQSPQKQREIIANLKQGKVDIVIGTHRLLGKDVGFKDLGLVIIDEEQRFGVVHKKQLREFKKSVDVLTLSATPIPRSLYMSLVGIREMSVIFTPPEERLNVETQVTEHSESLIRGAIYKELERNGQVFYLYNRIRGIYEVAERIKRIVPEASIAVSHGRMPPRELERITKDFLERKYDILVCTTIIESGIDMPNVNTLIVEKAEQFGLADLYQLRGRVGRGNVKGYAYFLFTPAKFLTKEARKRLKTVSELKEGGAGFHIAMQDLQIRGAGNLLGREQHGHIAAVGFTLYSQLLSEEIKKLKGEKVTYPLPVTLDLGIEARIPPSLVPYKEQRFDFYRKIGKIKREEEILSFKEELRDRYGSLPTEVINLIKILEIKLMARDLGIISLRRRNSRVWATFSSPVLSREKREAIKENLQLEVHTLPLDERNLIINVRFQEDKKLLTHLKRILQKLKDLLL</sequence>
<evidence type="ECO:0000313" key="12">
    <source>
        <dbReference type="EMBL" id="RLE08830.1"/>
    </source>
</evidence>
<dbReference type="InterPro" id="IPR004576">
    <property type="entry name" value="Mfd"/>
</dbReference>
<dbReference type="EMBL" id="QMPY01000005">
    <property type="protein sequence ID" value="RLE08830.1"/>
    <property type="molecule type" value="Genomic_DNA"/>
</dbReference>
<evidence type="ECO:0000256" key="2">
    <source>
        <dbReference type="ARBA" id="ARBA00022741"/>
    </source>
</evidence>
<dbReference type="InterPro" id="IPR027417">
    <property type="entry name" value="P-loop_NTPase"/>
</dbReference>
<dbReference type="InterPro" id="IPR041471">
    <property type="entry name" value="UvrB_inter"/>
</dbReference>
<dbReference type="SUPFAM" id="SSF52540">
    <property type="entry name" value="P-loop containing nucleoside triphosphate hydrolases"/>
    <property type="match status" value="4"/>
</dbReference>
<dbReference type="Pfam" id="PF00271">
    <property type="entry name" value="Helicase_C"/>
    <property type="match status" value="1"/>
</dbReference>
<protein>
    <recommendedName>
        <fullName evidence="9">Transcription-repair-coupling factor</fullName>
        <shortName evidence="9">TRCF</shortName>
        <ecNumber evidence="9">3.6.4.-</ecNumber>
    </recommendedName>
</protein>
<dbReference type="Gene3D" id="3.40.50.11180">
    <property type="match status" value="1"/>
</dbReference>
<dbReference type="EC" id="3.6.4.-" evidence="9"/>
<dbReference type="Pfam" id="PF02559">
    <property type="entry name" value="CarD_TRCF_RID"/>
    <property type="match status" value="1"/>
</dbReference>
<keyword evidence="7 9" id="KW-0238">DNA-binding</keyword>
<evidence type="ECO:0000256" key="3">
    <source>
        <dbReference type="ARBA" id="ARBA00022763"/>
    </source>
</evidence>
<comment type="function">
    <text evidence="9">Couples transcription and DNA repair by recognizing RNA polymerase (RNAP) stalled at DNA lesions. Mediates ATP-dependent release of RNAP and its truncated transcript from the DNA, and recruitment of nucleotide excision repair machinery to the damaged site.</text>
</comment>
<evidence type="ECO:0000256" key="1">
    <source>
        <dbReference type="ARBA" id="ARBA00022490"/>
    </source>
</evidence>
<dbReference type="AlphaFoldDB" id="A0A662D6F8"/>
<dbReference type="InterPro" id="IPR003711">
    <property type="entry name" value="CarD-like/TRCF_RID"/>
</dbReference>
<dbReference type="Gene3D" id="3.90.1150.50">
    <property type="entry name" value="Transcription-repair-coupling factor, D7 domain"/>
    <property type="match status" value="1"/>
</dbReference>
<dbReference type="NCBIfam" id="TIGR00580">
    <property type="entry name" value="mfd"/>
    <property type="match status" value="1"/>
</dbReference>
<keyword evidence="1 9" id="KW-0963">Cytoplasm</keyword>
<dbReference type="InterPro" id="IPR005118">
    <property type="entry name" value="TRCF_C"/>
</dbReference>
<dbReference type="GO" id="GO:0000716">
    <property type="term" value="P:transcription-coupled nucleotide-excision repair, DNA damage recognition"/>
    <property type="evidence" value="ECO:0007669"/>
    <property type="project" value="UniProtKB-UniRule"/>
</dbReference>
<dbReference type="GO" id="GO:0016787">
    <property type="term" value="F:hydrolase activity"/>
    <property type="evidence" value="ECO:0007669"/>
    <property type="project" value="UniProtKB-KW"/>
</dbReference>
<dbReference type="Gene3D" id="2.40.10.170">
    <property type="match status" value="1"/>
</dbReference>
<evidence type="ECO:0000256" key="6">
    <source>
        <dbReference type="ARBA" id="ARBA00022840"/>
    </source>
</evidence>
<keyword evidence="2 9" id="KW-0547">Nucleotide-binding</keyword>
<keyword evidence="3 9" id="KW-0227">DNA damage</keyword>
<evidence type="ECO:0000256" key="5">
    <source>
        <dbReference type="ARBA" id="ARBA00022806"/>
    </source>
</evidence>
<dbReference type="Pfam" id="PF17757">
    <property type="entry name" value="UvrB_inter"/>
    <property type="match status" value="1"/>
</dbReference>
<dbReference type="Gene3D" id="3.30.2060.10">
    <property type="entry name" value="Penicillin-binding protein 1b domain"/>
    <property type="match status" value="1"/>
</dbReference>
<name>A0A662D6F8_UNCAE</name>
<organism evidence="12 13">
    <name type="scientific">Aerophobetes bacterium</name>
    <dbReference type="NCBI Taxonomy" id="2030807"/>
    <lineage>
        <taxon>Bacteria</taxon>
        <taxon>Candidatus Aerophobota</taxon>
    </lineage>
</organism>
<dbReference type="GO" id="GO:0006355">
    <property type="term" value="P:regulation of DNA-templated transcription"/>
    <property type="evidence" value="ECO:0007669"/>
    <property type="project" value="UniProtKB-UniRule"/>
</dbReference>
<dbReference type="GO" id="GO:0005524">
    <property type="term" value="F:ATP binding"/>
    <property type="evidence" value="ECO:0007669"/>
    <property type="project" value="UniProtKB-UniRule"/>
</dbReference>
<evidence type="ECO:0000313" key="13">
    <source>
        <dbReference type="Proteomes" id="UP000277457"/>
    </source>
</evidence>
<dbReference type="GO" id="GO:0003678">
    <property type="term" value="F:DNA helicase activity"/>
    <property type="evidence" value="ECO:0007669"/>
    <property type="project" value="TreeGrafter"/>
</dbReference>
<dbReference type="SMART" id="SM01058">
    <property type="entry name" value="CarD_TRCF"/>
    <property type="match status" value="1"/>
</dbReference>
<dbReference type="InterPro" id="IPR037235">
    <property type="entry name" value="TRCF-like_C_D7"/>
</dbReference>
<dbReference type="InterPro" id="IPR036101">
    <property type="entry name" value="CarD-like/TRCF_RID_sf"/>
</dbReference>
<reference evidence="12 13" key="1">
    <citation type="submission" date="2018-06" db="EMBL/GenBank/DDBJ databases">
        <title>Extensive metabolic versatility and redundancy in microbially diverse, dynamic hydrothermal sediments.</title>
        <authorList>
            <person name="Dombrowski N."/>
            <person name="Teske A."/>
            <person name="Baker B.J."/>
        </authorList>
    </citation>
    <scope>NUCLEOTIDE SEQUENCE [LARGE SCALE GENOMIC DNA]</scope>
    <source>
        <strain evidence="12">B7_G13</strain>
    </source>
</reference>
<dbReference type="Gene3D" id="3.40.50.300">
    <property type="entry name" value="P-loop containing nucleotide triphosphate hydrolases"/>
    <property type="match status" value="2"/>
</dbReference>
<comment type="similarity">
    <text evidence="9">In the N-terminal section; belongs to the UvrB family.</text>
</comment>
<comment type="subcellular location">
    <subcellularLocation>
        <location evidence="9">Cytoplasm</location>
    </subcellularLocation>
</comment>
<comment type="caution">
    <text evidence="12">The sequence shown here is derived from an EMBL/GenBank/DDBJ whole genome shotgun (WGS) entry which is preliminary data.</text>
</comment>
<keyword evidence="5" id="KW-0347">Helicase</keyword>
<dbReference type="GO" id="GO:0005737">
    <property type="term" value="C:cytoplasm"/>
    <property type="evidence" value="ECO:0007669"/>
    <property type="project" value="UniProtKB-SubCell"/>
</dbReference>
<dbReference type="Pfam" id="PF03461">
    <property type="entry name" value="TRCF"/>
    <property type="match status" value="1"/>
</dbReference>
<dbReference type="PROSITE" id="PS51194">
    <property type="entry name" value="HELICASE_CTER"/>
    <property type="match status" value="1"/>
</dbReference>
<evidence type="ECO:0000259" key="11">
    <source>
        <dbReference type="PROSITE" id="PS51194"/>
    </source>
</evidence>
<dbReference type="SMART" id="SM00487">
    <property type="entry name" value="DEXDc"/>
    <property type="match status" value="1"/>
</dbReference>
<dbReference type="GO" id="GO:0003684">
    <property type="term" value="F:damaged DNA binding"/>
    <property type="evidence" value="ECO:0007669"/>
    <property type="project" value="InterPro"/>
</dbReference>
<keyword evidence="6 9" id="KW-0067">ATP-binding</keyword>
<evidence type="ECO:0000256" key="8">
    <source>
        <dbReference type="ARBA" id="ARBA00023204"/>
    </source>
</evidence>
<dbReference type="HAMAP" id="MF_00969">
    <property type="entry name" value="TRCF"/>
    <property type="match status" value="1"/>
</dbReference>
<dbReference type="Pfam" id="PF00270">
    <property type="entry name" value="DEAD"/>
    <property type="match status" value="1"/>
</dbReference>
<proteinExistence type="inferred from homology"/>
<dbReference type="InterPro" id="IPR014001">
    <property type="entry name" value="Helicase_ATP-bd"/>
</dbReference>
<feature type="domain" description="Helicase ATP-binding" evidence="10">
    <location>
        <begin position="544"/>
        <end position="705"/>
    </location>
</feature>
<evidence type="ECO:0000256" key="7">
    <source>
        <dbReference type="ARBA" id="ARBA00023125"/>
    </source>
</evidence>
<dbReference type="CDD" id="cd17991">
    <property type="entry name" value="DEXHc_TRCF"/>
    <property type="match status" value="1"/>
</dbReference>
<dbReference type="PROSITE" id="PS51192">
    <property type="entry name" value="HELICASE_ATP_BIND_1"/>
    <property type="match status" value="1"/>
</dbReference>
<dbReference type="SUPFAM" id="SSF143517">
    <property type="entry name" value="TRCF domain-like"/>
    <property type="match status" value="1"/>
</dbReference>
<gene>
    <name evidence="9 12" type="primary">mfd</name>
    <name evidence="12" type="ORF">DRZ78_00280</name>
</gene>
<keyword evidence="8 9" id="KW-0234">DNA repair</keyword>
<dbReference type="SMART" id="SM00490">
    <property type="entry name" value="HELICc"/>
    <property type="match status" value="1"/>
</dbReference>
<dbReference type="SMART" id="SM00982">
    <property type="entry name" value="TRCF"/>
    <property type="match status" value="1"/>
</dbReference>
<dbReference type="PANTHER" id="PTHR47964:SF1">
    <property type="entry name" value="ATP-DEPENDENT DNA HELICASE HOMOLOG RECG, CHLOROPLASTIC"/>
    <property type="match status" value="1"/>
</dbReference>
<feature type="domain" description="Helicase C-terminal" evidence="11">
    <location>
        <begin position="714"/>
        <end position="880"/>
    </location>
</feature>
<dbReference type="SUPFAM" id="SSF141259">
    <property type="entry name" value="CarD-like"/>
    <property type="match status" value="1"/>
</dbReference>
<evidence type="ECO:0000256" key="4">
    <source>
        <dbReference type="ARBA" id="ARBA00022801"/>
    </source>
</evidence>
<dbReference type="PANTHER" id="PTHR47964">
    <property type="entry name" value="ATP-DEPENDENT DNA HELICASE HOMOLOG RECG, CHLOROPLASTIC"/>
    <property type="match status" value="1"/>
</dbReference>
<accession>A0A662D6F8</accession>